<gene>
    <name evidence="2" type="ORF">OKJ99_34320</name>
</gene>
<accession>A0ABU6FGI2</accession>
<feature type="domain" description="ORC1/DEAH AAA+ ATPase" evidence="1">
    <location>
        <begin position="106"/>
        <end position="238"/>
    </location>
</feature>
<dbReference type="GO" id="GO:0005524">
    <property type="term" value="F:ATP binding"/>
    <property type="evidence" value="ECO:0007669"/>
    <property type="project" value="UniProtKB-KW"/>
</dbReference>
<sequence length="375" mass="42197">MPNPKASTRAELDRQILDQARAAPMAPRWVFTLQGWTNYVHEVIERPDLANFAPAGTPVLSDDARLRYHAHLRLVSHPAFDRALLKAHRLLLANGNRREGLMERAIDGPPGTGKTFLLRVIGRDFQRSVEDRYPDDEDRIPVVHITAPQDPENVLNWVWEIADFLGLTPAPKDLNELLQPRRTPDLSQPVWRVMEMRSTQLLLVDGLQRIHPDQLVPFLLYLGKLREKLGITTIFCGTGSRTILQAAQDKAVHAGEVMKGLSQRAPVLTDNGGKEHRLLPQVDPSRLPVTWLDPIPLYAGDQETWPKILRSFEDDLALHHLTPHALVSEAKYLHERTGGYFKLLSQLLCQAAMTAIEEGSEDITRGLLEDTEIGG</sequence>
<dbReference type="Pfam" id="PF13401">
    <property type="entry name" value="AAA_22"/>
    <property type="match status" value="1"/>
</dbReference>
<dbReference type="InterPro" id="IPR049945">
    <property type="entry name" value="AAA_22"/>
</dbReference>
<keyword evidence="2" id="KW-0067">ATP-binding</keyword>
<organism evidence="2 3">
    <name type="scientific">Streptomyces endophyticus</name>
    <dbReference type="NCBI Taxonomy" id="714166"/>
    <lineage>
        <taxon>Bacteria</taxon>
        <taxon>Bacillati</taxon>
        <taxon>Actinomycetota</taxon>
        <taxon>Actinomycetes</taxon>
        <taxon>Kitasatosporales</taxon>
        <taxon>Streptomycetaceae</taxon>
        <taxon>Streptomyces</taxon>
    </lineage>
</organism>
<dbReference type="EMBL" id="JAOZYC010000166">
    <property type="protein sequence ID" value="MEB8342583.1"/>
    <property type="molecule type" value="Genomic_DNA"/>
</dbReference>
<dbReference type="Proteomes" id="UP001354931">
    <property type="component" value="Unassembled WGS sequence"/>
</dbReference>
<evidence type="ECO:0000259" key="1">
    <source>
        <dbReference type="Pfam" id="PF13401"/>
    </source>
</evidence>
<proteinExistence type="predicted"/>
<protein>
    <submittedName>
        <fullName evidence="2">ATP-binding protein</fullName>
    </submittedName>
</protein>
<dbReference type="InterPro" id="IPR027417">
    <property type="entry name" value="P-loop_NTPase"/>
</dbReference>
<name>A0ABU6FGI2_9ACTN</name>
<evidence type="ECO:0000313" key="2">
    <source>
        <dbReference type="EMBL" id="MEB8342583.1"/>
    </source>
</evidence>
<keyword evidence="3" id="KW-1185">Reference proteome</keyword>
<comment type="caution">
    <text evidence="2">The sequence shown here is derived from an EMBL/GenBank/DDBJ whole genome shotgun (WGS) entry which is preliminary data.</text>
</comment>
<keyword evidence="2" id="KW-0547">Nucleotide-binding</keyword>
<dbReference type="Gene3D" id="3.40.50.300">
    <property type="entry name" value="P-loop containing nucleotide triphosphate hydrolases"/>
    <property type="match status" value="1"/>
</dbReference>
<reference evidence="2 3" key="1">
    <citation type="submission" date="2022-10" db="EMBL/GenBank/DDBJ databases">
        <authorList>
            <person name="Xie J."/>
            <person name="Shen N."/>
        </authorList>
    </citation>
    <scope>NUCLEOTIDE SEQUENCE [LARGE SCALE GENOMIC DNA]</scope>
    <source>
        <strain evidence="2 3">YIM65594</strain>
    </source>
</reference>
<evidence type="ECO:0000313" key="3">
    <source>
        <dbReference type="Proteomes" id="UP001354931"/>
    </source>
</evidence>
<dbReference type="SUPFAM" id="SSF52540">
    <property type="entry name" value="P-loop containing nucleoside triphosphate hydrolases"/>
    <property type="match status" value="1"/>
</dbReference>
<dbReference type="RefSeq" id="WP_326022123.1">
    <property type="nucleotide sequence ID" value="NZ_JAOZYC010000166.1"/>
</dbReference>